<dbReference type="EMBL" id="JAUFPN010000167">
    <property type="protein sequence ID" value="MDN3566217.1"/>
    <property type="molecule type" value="Genomic_DNA"/>
</dbReference>
<name>A0ABT8A8X1_9PROT</name>
<organism evidence="1 2">
    <name type="scientific">Paeniroseomonas aquatica</name>
    <dbReference type="NCBI Taxonomy" id="373043"/>
    <lineage>
        <taxon>Bacteria</taxon>
        <taxon>Pseudomonadati</taxon>
        <taxon>Pseudomonadota</taxon>
        <taxon>Alphaproteobacteria</taxon>
        <taxon>Acetobacterales</taxon>
        <taxon>Acetobacteraceae</taxon>
        <taxon>Paeniroseomonas</taxon>
    </lineage>
</organism>
<dbReference type="RefSeq" id="WP_290318121.1">
    <property type="nucleotide sequence ID" value="NZ_JAUFPN010000167.1"/>
</dbReference>
<dbReference type="PANTHER" id="PTHR41260">
    <property type="entry name" value="PROTEIN ECSC"/>
    <property type="match status" value="1"/>
</dbReference>
<evidence type="ECO:0000313" key="2">
    <source>
        <dbReference type="Proteomes" id="UP001529369"/>
    </source>
</evidence>
<dbReference type="PANTHER" id="PTHR41260:SF1">
    <property type="entry name" value="PROTEIN ECSC"/>
    <property type="match status" value="1"/>
</dbReference>
<keyword evidence="2" id="KW-1185">Reference proteome</keyword>
<protein>
    <submittedName>
        <fullName evidence="1">EcsC family protein</fullName>
    </submittedName>
</protein>
<gene>
    <name evidence="1" type="ORF">QWZ14_17750</name>
</gene>
<dbReference type="Proteomes" id="UP001529369">
    <property type="component" value="Unassembled WGS sequence"/>
</dbReference>
<sequence>MIPESPQALSGDASNGRSLPALAGLHSDDQAALAGAVAILEGTSLPVRLAALVGGSVEALKRRLPEAAQRMIDGAVRRALETAMGAAMRSDPARNPTPLSGSWLHRGLLAASGAAGGAFGLPGTLVELPVSTTLLLRRIAAIAAEEGEDLSDPLIQAECLQVFALGGRDPADTEAESGYFVLRIALTEALKGAVGRGLGAMLPGFLGAIAARFGGPVALKLSAQAAPVVGAAGGAAVNIAFLEHFSGIARAHFTIRRLERVHGPALVKAGYEAIRRGTAA</sequence>
<reference evidence="2" key="1">
    <citation type="journal article" date="2019" name="Int. J. Syst. Evol. Microbiol.">
        <title>The Global Catalogue of Microorganisms (GCM) 10K type strain sequencing project: providing services to taxonomists for standard genome sequencing and annotation.</title>
        <authorList>
            <consortium name="The Broad Institute Genomics Platform"/>
            <consortium name="The Broad Institute Genome Sequencing Center for Infectious Disease"/>
            <person name="Wu L."/>
            <person name="Ma J."/>
        </authorList>
    </citation>
    <scope>NUCLEOTIDE SEQUENCE [LARGE SCALE GENOMIC DNA]</scope>
    <source>
        <strain evidence="2">CECT 7131</strain>
    </source>
</reference>
<accession>A0ABT8A8X1</accession>
<evidence type="ECO:0000313" key="1">
    <source>
        <dbReference type="EMBL" id="MDN3566217.1"/>
    </source>
</evidence>
<dbReference type="Pfam" id="PF12787">
    <property type="entry name" value="EcsC"/>
    <property type="match status" value="1"/>
</dbReference>
<comment type="caution">
    <text evidence="1">The sequence shown here is derived from an EMBL/GenBank/DDBJ whole genome shotgun (WGS) entry which is preliminary data.</text>
</comment>
<dbReference type="InterPro" id="IPR024787">
    <property type="entry name" value="EcsC"/>
</dbReference>
<proteinExistence type="predicted"/>